<reference evidence="1 2" key="1">
    <citation type="submission" date="2021-06" db="EMBL/GenBank/DDBJ databases">
        <title>Caerostris extrusa draft genome.</title>
        <authorList>
            <person name="Kono N."/>
            <person name="Arakawa K."/>
        </authorList>
    </citation>
    <scope>NUCLEOTIDE SEQUENCE [LARGE SCALE GENOMIC DNA]</scope>
</reference>
<dbReference type="Proteomes" id="UP001054945">
    <property type="component" value="Unassembled WGS sequence"/>
</dbReference>
<sequence>MFPIDPGCSREMGVFFVEGGATRKKKGVSPHPPLGSFNPAYVNYARGCVSNFVSQVSTASLTLGDPLIPRSLICWRG</sequence>
<evidence type="ECO:0000313" key="1">
    <source>
        <dbReference type="EMBL" id="GIY57211.1"/>
    </source>
</evidence>
<name>A0AAV4UHG6_CAEEX</name>
<keyword evidence="2" id="KW-1185">Reference proteome</keyword>
<evidence type="ECO:0000313" key="2">
    <source>
        <dbReference type="Proteomes" id="UP001054945"/>
    </source>
</evidence>
<organism evidence="1 2">
    <name type="scientific">Caerostris extrusa</name>
    <name type="common">Bark spider</name>
    <name type="synonym">Caerostris bankana</name>
    <dbReference type="NCBI Taxonomy" id="172846"/>
    <lineage>
        <taxon>Eukaryota</taxon>
        <taxon>Metazoa</taxon>
        <taxon>Ecdysozoa</taxon>
        <taxon>Arthropoda</taxon>
        <taxon>Chelicerata</taxon>
        <taxon>Arachnida</taxon>
        <taxon>Araneae</taxon>
        <taxon>Araneomorphae</taxon>
        <taxon>Entelegynae</taxon>
        <taxon>Araneoidea</taxon>
        <taxon>Araneidae</taxon>
        <taxon>Caerostris</taxon>
    </lineage>
</organism>
<dbReference type="AlphaFoldDB" id="A0AAV4UHG6"/>
<proteinExistence type="predicted"/>
<gene>
    <name evidence="1" type="ORF">CEXT_35531</name>
</gene>
<protein>
    <submittedName>
        <fullName evidence="1">Uncharacterized protein</fullName>
    </submittedName>
</protein>
<dbReference type="EMBL" id="BPLR01012869">
    <property type="protein sequence ID" value="GIY57211.1"/>
    <property type="molecule type" value="Genomic_DNA"/>
</dbReference>
<accession>A0AAV4UHG6</accession>
<comment type="caution">
    <text evidence="1">The sequence shown here is derived from an EMBL/GenBank/DDBJ whole genome shotgun (WGS) entry which is preliminary data.</text>
</comment>